<evidence type="ECO:0000256" key="3">
    <source>
        <dbReference type="ARBA" id="ARBA00022490"/>
    </source>
</evidence>
<evidence type="ECO:0000256" key="6">
    <source>
        <dbReference type="ARBA" id="ARBA00023015"/>
    </source>
</evidence>
<dbReference type="GO" id="GO:0006355">
    <property type="term" value="P:regulation of DNA-templated transcription"/>
    <property type="evidence" value="ECO:0007669"/>
    <property type="project" value="InterPro"/>
</dbReference>
<dbReference type="Gene3D" id="3.40.50.2300">
    <property type="match status" value="1"/>
</dbReference>
<dbReference type="PROSITE" id="PS51755">
    <property type="entry name" value="OMPR_PHOB"/>
    <property type="match status" value="1"/>
</dbReference>
<accession>C8W3Q1</accession>
<dbReference type="HOGENOM" id="CLU_000445_30_3_9"/>
<evidence type="ECO:0000256" key="8">
    <source>
        <dbReference type="ARBA" id="ARBA00023159"/>
    </source>
</evidence>
<dbReference type="GO" id="GO:0000976">
    <property type="term" value="F:transcription cis-regulatory region binding"/>
    <property type="evidence" value="ECO:0007669"/>
    <property type="project" value="TreeGrafter"/>
</dbReference>
<keyword evidence="16" id="KW-1185">Reference proteome</keyword>
<dbReference type="SUPFAM" id="SSF46894">
    <property type="entry name" value="C-terminal effector domain of the bipartite response regulators"/>
    <property type="match status" value="1"/>
</dbReference>
<comment type="function">
    <text evidence="10">May play the central regulatory role in sporulation. It may be an element of the effector pathway responsible for the activation of sporulation genes in response to nutritional stress. Spo0A may act in concert with spo0H (a sigma factor) to control the expression of some genes that are critical to the sporulation process.</text>
</comment>
<dbReference type="GO" id="GO:0032993">
    <property type="term" value="C:protein-DNA complex"/>
    <property type="evidence" value="ECO:0007669"/>
    <property type="project" value="TreeGrafter"/>
</dbReference>
<dbReference type="Proteomes" id="UP000002217">
    <property type="component" value="Chromosome"/>
</dbReference>
<keyword evidence="3" id="KW-0963">Cytoplasm</keyword>
<evidence type="ECO:0000313" key="15">
    <source>
        <dbReference type="EMBL" id="ACV63837.1"/>
    </source>
</evidence>
<dbReference type="InterPro" id="IPR001867">
    <property type="entry name" value="OmpR/PhoB-type_DNA-bd"/>
</dbReference>
<dbReference type="STRING" id="485916.Dtox_3085"/>
<dbReference type="KEGG" id="dae:Dtox_3085"/>
<dbReference type="RefSeq" id="WP_015758529.1">
    <property type="nucleotide sequence ID" value="NC_013216.1"/>
</dbReference>
<evidence type="ECO:0000256" key="7">
    <source>
        <dbReference type="ARBA" id="ARBA00023125"/>
    </source>
</evidence>
<proteinExistence type="predicted"/>
<dbReference type="SMART" id="SM00862">
    <property type="entry name" value="Trans_reg_C"/>
    <property type="match status" value="1"/>
</dbReference>
<dbReference type="InterPro" id="IPR001789">
    <property type="entry name" value="Sig_transdc_resp-reg_receiver"/>
</dbReference>
<keyword evidence="5" id="KW-0902">Two-component regulatory system</keyword>
<dbReference type="Pfam" id="PF00486">
    <property type="entry name" value="Trans_reg_C"/>
    <property type="match status" value="1"/>
</dbReference>
<organism evidence="15 16">
    <name type="scientific">Desulfofarcimen acetoxidans (strain ATCC 49208 / DSM 771 / KCTC 5769 / VKM B-1644 / 5575)</name>
    <name type="common">Desulfotomaculum acetoxidans</name>
    <dbReference type="NCBI Taxonomy" id="485916"/>
    <lineage>
        <taxon>Bacteria</taxon>
        <taxon>Bacillati</taxon>
        <taxon>Bacillota</taxon>
        <taxon>Clostridia</taxon>
        <taxon>Eubacteriales</taxon>
        <taxon>Peptococcaceae</taxon>
        <taxon>Desulfofarcimen</taxon>
    </lineage>
</organism>
<evidence type="ECO:0000256" key="12">
    <source>
        <dbReference type="PROSITE-ProRule" id="PRU01091"/>
    </source>
</evidence>
<dbReference type="Pfam" id="PF00072">
    <property type="entry name" value="Response_reg"/>
    <property type="match status" value="1"/>
</dbReference>
<reference evidence="15 16" key="1">
    <citation type="journal article" date="2009" name="Stand. Genomic Sci.">
        <title>Complete genome sequence of Desulfotomaculum acetoxidans type strain (5575).</title>
        <authorList>
            <person name="Spring S."/>
            <person name="Lapidus A."/>
            <person name="Schroder M."/>
            <person name="Gleim D."/>
            <person name="Sims D."/>
            <person name="Meincke L."/>
            <person name="Glavina Del Rio T."/>
            <person name="Tice H."/>
            <person name="Copeland A."/>
            <person name="Cheng J.F."/>
            <person name="Lucas S."/>
            <person name="Chen F."/>
            <person name="Nolan M."/>
            <person name="Bruce D."/>
            <person name="Goodwin L."/>
            <person name="Pitluck S."/>
            <person name="Ivanova N."/>
            <person name="Mavromatis K."/>
            <person name="Mikhailova N."/>
            <person name="Pati A."/>
            <person name="Chen A."/>
            <person name="Palaniappan K."/>
            <person name="Land M."/>
            <person name="Hauser L."/>
            <person name="Chang Y.J."/>
            <person name="Jeffries C.D."/>
            <person name="Chain P."/>
            <person name="Saunders E."/>
            <person name="Brettin T."/>
            <person name="Detter J.C."/>
            <person name="Goker M."/>
            <person name="Bristow J."/>
            <person name="Eisen J.A."/>
            <person name="Markowitz V."/>
            <person name="Hugenholtz P."/>
            <person name="Kyrpides N.C."/>
            <person name="Klenk H.P."/>
            <person name="Han C."/>
        </authorList>
    </citation>
    <scope>NUCLEOTIDE SEQUENCE [LARGE SCALE GENOMIC DNA]</scope>
    <source>
        <strain evidence="16">ATCC 49208 / DSM 771 / VKM B-1644</strain>
    </source>
</reference>
<evidence type="ECO:0000256" key="1">
    <source>
        <dbReference type="ARBA" id="ARBA00004496"/>
    </source>
</evidence>
<feature type="domain" description="OmpR/PhoB-type" evidence="14">
    <location>
        <begin position="131"/>
        <end position="230"/>
    </location>
</feature>
<name>C8W3Q1_DESAS</name>
<comment type="subcellular location">
    <subcellularLocation>
        <location evidence="1">Cytoplasm</location>
    </subcellularLocation>
</comment>
<evidence type="ECO:0000313" key="16">
    <source>
        <dbReference type="Proteomes" id="UP000002217"/>
    </source>
</evidence>
<evidence type="ECO:0000259" key="13">
    <source>
        <dbReference type="PROSITE" id="PS50110"/>
    </source>
</evidence>
<feature type="domain" description="Response regulatory" evidence="13">
    <location>
        <begin position="5"/>
        <end position="119"/>
    </location>
</feature>
<feature type="DNA-binding region" description="OmpR/PhoB-type" evidence="12">
    <location>
        <begin position="131"/>
        <end position="230"/>
    </location>
</feature>
<dbReference type="PROSITE" id="PS50110">
    <property type="entry name" value="RESPONSE_REGULATORY"/>
    <property type="match status" value="1"/>
</dbReference>
<protein>
    <recommendedName>
        <fullName evidence="2">Stage 0 sporulation protein A homolog</fullName>
    </recommendedName>
</protein>
<dbReference type="GO" id="GO:0000156">
    <property type="term" value="F:phosphorelay response regulator activity"/>
    <property type="evidence" value="ECO:0007669"/>
    <property type="project" value="TreeGrafter"/>
</dbReference>
<dbReference type="Gene3D" id="1.10.10.10">
    <property type="entry name" value="Winged helix-like DNA-binding domain superfamily/Winged helix DNA-binding domain"/>
    <property type="match status" value="1"/>
</dbReference>
<dbReference type="SUPFAM" id="SSF52172">
    <property type="entry name" value="CheY-like"/>
    <property type="match status" value="1"/>
</dbReference>
<dbReference type="SMART" id="SM00448">
    <property type="entry name" value="REC"/>
    <property type="match status" value="1"/>
</dbReference>
<dbReference type="CDD" id="cd00383">
    <property type="entry name" value="trans_reg_C"/>
    <property type="match status" value="1"/>
</dbReference>
<dbReference type="PANTHER" id="PTHR48111:SF44">
    <property type="entry name" value="TRANSCRIPTIONAL REGULATORY PROTEIN RESD"/>
    <property type="match status" value="1"/>
</dbReference>
<evidence type="ECO:0000256" key="10">
    <source>
        <dbReference type="ARBA" id="ARBA00024867"/>
    </source>
</evidence>
<keyword evidence="7 12" id="KW-0238">DNA-binding</keyword>
<keyword evidence="6" id="KW-0805">Transcription regulation</keyword>
<evidence type="ECO:0000259" key="14">
    <source>
        <dbReference type="PROSITE" id="PS51755"/>
    </source>
</evidence>
<dbReference type="GO" id="GO:0005829">
    <property type="term" value="C:cytosol"/>
    <property type="evidence" value="ECO:0007669"/>
    <property type="project" value="TreeGrafter"/>
</dbReference>
<dbReference type="EMBL" id="CP001720">
    <property type="protein sequence ID" value="ACV63837.1"/>
    <property type="molecule type" value="Genomic_DNA"/>
</dbReference>
<evidence type="ECO:0000256" key="5">
    <source>
        <dbReference type="ARBA" id="ARBA00023012"/>
    </source>
</evidence>
<feature type="modified residue" description="4-aspartylphosphate" evidence="11">
    <location>
        <position position="55"/>
    </location>
</feature>
<dbReference type="FunFam" id="1.10.10.10:FF:000018">
    <property type="entry name" value="DNA-binding response regulator ResD"/>
    <property type="match status" value="1"/>
</dbReference>
<dbReference type="eggNOG" id="COG0745">
    <property type="taxonomic scope" value="Bacteria"/>
</dbReference>
<dbReference type="FunFam" id="3.40.50.2300:FF:000001">
    <property type="entry name" value="DNA-binding response regulator PhoB"/>
    <property type="match status" value="1"/>
</dbReference>
<evidence type="ECO:0000256" key="2">
    <source>
        <dbReference type="ARBA" id="ARBA00018672"/>
    </source>
</evidence>
<dbReference type="Gene3D" id="6.10.250.690">
    <property type="match status" value="1"/>
</dbReference>
<dbReference type="InterPro" id="IPR036388">
    <property type="entry name" value="WH-like_DNA-bd_sf"/>
</dbReference>
<keyword evidence="9" id="KW-0804">Transcription</keyword>
<keyword evidence="4 11" id="KW-0597">Phosphoprotein</keyword>
<gene>
    <name evidence="15" type="ordered locus">Dtox_3085</name>
</gene>
<dbReference type="InterPro" id="IPR011006">
    <property type="entry name" value="CheY-like_superfamily"/>
</dbReference>
<dbReference type="InterPro" id="IPR016032">
    <property type="entry name" value="Sig_transdc_resp-reg_C-effctor"/>
</dbReference>
<keyword evidence="8" id="KW-0010">Activator</keyword>
<sequence length="232" mass="26860">MSKIKIMVADDEERIRRLVKMYLEKEGYEVGQAINGEDVLKQLGQDASWDLLLLDLMMPETDGWQVCRELRKKSDIPIIMLTARGDEIDRVLGLELGADDYVLKPFSPRELVARIKALLRRVRRKQVYGDEVQLQFSGLTIDPASRKVILMGQVLSLTPKEFDLLLFMSQSAGQVFSREQLLRNIWNYDYFGDPRTVDTHINRLRDKLTKIKDAPQYIHTVWGVGYKFEVAL</sequence>
<evidence type="ECO:0000256" key="11">
    <source>
        <dbReference type="PROSITE-ProRule" id="PRU00169"/>
    </source>
</evidence>
<evidence type="ECO:0000256" key="9">
    <source>
        <dbReference type="ARBA" id="ARBA00023163"/>
    </source>
</evidence>
<evidence type="ECO:0000256" key="4">
    <source>
        <dbReference type="ARBA" id="ARBA00022553"/>
    </source>
</evidence>
<dbReference type="PANTHER" id="PTHR48111">
    <property type="entry name" value="REGULATOR OF RPOS"/>
    <property type="match status" value="1"/>
</dbReference>
<dbReference type="AlphaFoldDB" id="C8W3Q1"/>
<dbReference type="InterPro" id="IPR039420">
    <property type="entry name" value="WalR-like"/>
</dbReference>